<sequence length="78" mass="8118">MKLIILVCVSMLLLAATGLVRKHPKTPLTVLSSVLGYGLAAWGFVYVYGVIGGAFTFIASALLAGIVIALSLGKPDQQ</sequence>
<evidence type="ECO:0000313" key="4">
    <source>
        <dbReference type="Proteomes" id="UP000033664"/>
    </source>
</evidence>
<protein>
    <submittedName>
        <fullName evidence="2">Uncharacterized protein</fullName>
    </submittedName>
</protein>
<organism evidence="2 4">
    <name type="scientific">Pseudoalteromonas ruthenica</name>
    <dbReference type="NCBI Taxonomy" id="151081"/>
    <lineage>
        <taxon>Bacteria</taxon>
        <taxon>Pseudomonadati</taxon>
        <taxon>Pseudomonadota</taxon>
        <taxon>Gammaproteobacteria</taxon>
        <taxon>Alteromonadales</taxon>
        <taxon>Pseudoalteromonadaceae</taxon>
        <taxon>Pseudoalteromonas</taxon>
    </lineage>
</organism>
<keyword evidence="1" id="KW-0472">Membrane</keyword>
<keyword evidence="1" id="KW-0812">Transmembrane</keyword>
<accession>A0A0F4PV21</accession>
<reference evidence="5" key="3">
    <citation type="submission" date="2019-06" db="EMBL/GenBank/DDBJ databases">
        <title>Co-occurence of chitin degradation, pigmentation and bioactivity in marine Pseudoalteromonas.</title>
        <authorList>
            <person name="Sonnenschein E.C."/>
            <person name="Bech P.K."/>
        </authorList>
    </citation>
    <scope>NUCLEOTIDE SEQUENCE [LARGE SCALE GENOMIC DNA]</scope>
    <source>
        <strain evidence="5">S2897</strain>
    </source>
</reference>
<dbReference type="AlphaFoldDB" id="A0A0F4PV21"/>
<reference evidence="3" key="4">
    <citation type="submission" date="2019-09" db="EMBL/GenBank/DDBJ databases">
        <title>Co-occurence of chitin degradation, pigmentation and bioactivity in marine Pseudoalteromonas.</title>
        <authorList>
            <person name="Sonnenschein E.C."/>
            <person name="Bech P.K."/>
        </authorList>
    </citation>
    <scope>NUCLEOTIDE SEQUENCE</scope>
    <source>
        <strain evidence="3">S2897</strain>
    </source>
</reference>
<name>A0A0F4PV21_9GAMM</name>
<dbReference type="PATRIC" id="fig|151081.8.peg.1903"/>
<dbReference type="RefSeq" id="WP_022944993.1">
    <property type="nucleotide sequence ID" value="NZ_JXXY01000007.1"/>
</dbReference>
<reference evidence="3 5" key="2">
    <citation type="submission" date="2017-12" db="EMBL/GenBank/DDBJ databases">
        <authorList>
            <person name="Paulsen S."/>
            <person name="Gram L.K."/>
        </authorList>
    </citation>
    <scope>NUCLEOTIDE SEQUENCE [LARGE SCALE GENOMIC DNA]</scope>
    <source>
        <strain evidence="3 5">S2897</strain>
    </source>
</reference>
<evidence type="ECO:0000256" key="1">
    <source>
        <dbReference type="SAM" id="Phobius"/>
    </source>
</evidence>
<dbReference type="EMBL" id="PNCG01000016">
    <property type="protein sequence ID" value="TMP86056.1"/>
    <property type="molecule type" value="Genomic_DNA"/>
</dbReference>
<dbReference type="EMBL" id="JXXZ01000008">
    <property type="protein sequence ID" value="KJY99272.1"/>
    <property type="molecule type" value="Genomic_DNA"/>
</dbReference>
<dbReference type="Proteomes" id="UP000033664">
    <property type="component" value="Unassembled WGS sequence"/>
</dbReference>
<dbReference type="STRING" id="151081.TW72_10325"/>
<evidence type="ECO:0000313" key="5">
    <source>
        <dbReference type="Proteomes" id="UP000305874"/>
    </source>
</evidence>
<dbReference type="Proteomes" id="UP000305874">
    <property type="component" value="Unassembled WGS sequence"/>
</dbReference>
<evidence type="ECO:0000313" key="2">
    <source>
        <dbReference type="EMBL" id="KJY99272.1"/>
    </source>
</evidence>
<comment type="caution">
    <text evidence="2">The sequence shown here is derived from an EMBL/GenBank/DDBJ whole genome shotgun (WGS) entry which is preliminary data.</text>
</comment>
<proteinExistence type="predicted"/>
<reference evidence="2 4" key="1">
    <citation type="journal article" date="2015" name="BMC Genomics">
        <title>Genome mining reveals unlocked bioactive potential of marine Gram-negative bacteria.</title>
        <authorList>
            <person name="Machado H."/>
            <person name="Sonnenschein E.C."/>
            <person name="Melchiorsen J."/>
            <person name="Gram L."/>
        </authorList>
    </citation>
    <scope>NUCLEOTIDE SEQUENCE [LARGE SCALE GENOMIC DNA]</scope>
    <source>
        <strain evidence="2 4">S3137</strain>
    </source>
</reference>
<evidence type="ECO:0000313" key="3">
    <source>
        <dbReference type="EMBL" id="TMP86056.1"/>
    </source>
</evidence>
<dbReference type="GeneID" id="58228887"/>
<keyword evidence="4" id="KW-1185">Reference proteome</keyword>
<keyword evidence="1" id="KW-1133">Transmembrane helix</keyword>
<gene>
    <name evidence="3" type="ORF">CWC05_15785</name>
    <name evidence="2" type="ORF">TW72_10325</name>
</gene>
<feature type="transmembrane region" description="Helical" evidence="1">
    <location>
        <begin position="46"/>
        <end position="72"/>
    </location>
</feature>